<keyword evidence="1" id="KW-0732">Signal</keyword>
<dbReference type="AlphaFoldDB" id="A0A7X3K427"/>
<proteinExistence type="predicted"/>
<dbReference type="EMBL" id="WQRF01000003">
    <property type="protein sequence ID" value="MVS99936.1"/>
    <property type="molecule type" value="Genomic_DNA"/>
</dbReference>
<sequence>MNCRLIATTASAFMLCNVAAHAQDIHEHGSSTLQIVREGNAVTLRLDAPAMDLIGFEHEAETDEQHAAITSAQEKLSDPLGLFGIPEEAGCVLDHTQFEGPLSEPVGELVAGHHGHDDDHDRDTEHADVIVEYEFTCANPAAVTRLDSAFFAAFSSARELNLQVVTENGQFQQLLTPAMPSASWQ</sequence>
<name>A0A7X3K427_9HYPH</name>
<protein>
    <submittedName>
        <fullName evidence="2">DUF2796 domain-containing protein</fullName>
    </submittedName>
</protein>
<evidence type="ECO:0000313" key="3">
    <source>
        <dbReference type="Proteomes" id="UP000438106"/>
    </source>
</evidence>
<evidence type="ECO:0000256" key="1">
    <source>
        <dbReference type="SAM" id="SignalP"/>
    </source>
</evidence>
<dbReference type="Pfam" id="PF10986">
    <property type="entry name" value="ZrgA"/>
    <property type="match status" value="1"/>
</dbReference>
<comment type="caution">
    <text evidence="2">The sequence shown here is derived from an EMBL/GenBank/DDBJ whole genome shotgun (WGS) entry which is preliminary data.</text>
</comment>
<feature type="chain" id="PRO_5030720036" evidence="1">
    <location>
        <begin position="23"/>
        <end position="185"/>
    </location>
</feature>
<evidence type="ECO:0000313" key="2">
    <source>
        <dbReference type="EMBL" id="MVS99936.1"/>
    </source>
</evidence>
<organism evidence="2 3">
    <name type="scientific">Devosia marina</name>
    <dbReference type="NCBI Taxonomy" id="2683198"/>
    <lineage>
        <taxon>Bacteria</taxon>
        <taxon>Pseudomonadati</taxon>
        <taxon>Pseudomonadota</taxon>
        <taxon>Alphaproteobacteria</taxon>
        <taxon>Hyphomicrobiales</taxon>
        <taxon>Devosiaceae</taxon>
        <taxon>Devosia</taxon>
    </lineage>
</organism>
<gene>
    <name evidence="2" type="ORF">GO014_12975</name>
</gene>
<reference evidence="2 3" key="1">
    <citation type="submission" date="2019-12" db="EMBL/GenBank/DDBJ databases">
        <title>Devosia maris sp. nov., isolated from the deep seawater.</title>
        <authorList>
            <person name="Liu Y."/>
        </authorList>
    </citation>
    <scope>NUCLEOTIDE SEQUENCE [LARGE SCALE GENOMIC DNA]</scope>
    <source>
        <strain evidence="2 3">L53-10-65</strain>
    </source>
</reference>
<dbReference type="InterPro" id="IPR021253">
    <property type="entry name" value="ZrgA-like"/>
</dbReference>
<keyword evidence="3" id="KW-1185">Reference proteome</keyword>
<feature type="signal peptide" evidence="1">
    <location>
        <begin position="1"/>
        <end position="22"/>
    </location>
</feature>
<accession>A0A7X3K427</accession>
<dbReference type="RefSeq" id="WP_157290764.1">
    <property type="nucleotide sequence ID" value="NZ_WQRF01000003.1"/>
</dbReference>
<dbReference type="Proteomes" id="UP000438106">
    <property type="component" value="Unassembled WGS sequence"/>
</dbReference>